<evidence type="ECO:0000256" key="1">
    <source>
        <dbReference type="ARBA" id="ARBA00022795"/>
    </source>
</evidence>
<organism evidence="3 4">
    <name type="scientific">Alteribacillus persepolensis</name>
    <dbReference type="NCBI Taxonomy" id="568899"/>
    <lineage>
        <taxon>Bacteria</taxon>
        <taxon>Bacillati</taxon>
        <taxon>Bacillota</taxon>
        <taxon>Bacilli</taxon>
        <taxon>Bacillales</taxon>
        <taxon>Bacillaceae</taxon>
        <taxon>Alteribacillus</taxon>
    </lineage>
</organism>
<dbReference type="InterPro" id="IPR036679">
    <property type="entry name" value="FlgN-like_sf"/>
</dbReference>
<reference evidence="3 4" key="1">
    <citation type="submission" date="2016-10" db="EMBL/GenBank/DDBJ databases">
        <authorList>
            <person name="de Groot N.N."/>
        </authorList>
    </citation>
    <scope>NUCLEOTIDE SEQUENCE [LARGE SCALE GENOMIC DNA]</scope>
    <source>
        <strain evidence="3 4">DSM 21632</strain>
    </source>
</reference>
<dbReference type="Proteomes" id="UP000199163">
    <property type="component" value="Unassembled WGS sequence"/>
</dbReference>
<feature type="compositionally biased region" description="Polar residues" evidence="2">
    <location>
        <begin position="153"/>
        <end position="163"/>
    </location>
</feature>
<dbReference type="OrthoDB" id="2381500at2"/>
<name>A0A1G8AEM2_9BACI</name>
<gene>
    <name evidence="3" type="ORF">SAMN05192534_102131</name>
</gene>
<dbReference type="Pfam" id="PF05130">
    <property type="entry name" value="FlgN"/>
    <property type="match status" value="1"/>
</dbReference>
<protein>
    <submittedName>
        <fullName evidence="3">FlgN protein</fullName>
    </submittedName>
</protein>
<evidence type="ECO:0000313" key="4">
    <source>
        <dbReference type="Proteomes" id="UP000199163"/>
    </source>
</evidence>
<dbReference type="AlphaFoldDB" id="A0A1G8AEM2"/>
<evidence type="ECO:0000256" key="2">
    <source>
        <dbReference type="SAM" id="MobiDB-lite"/>
    </source>
</evidence>
<proteinExistence type="predicted"/>
<feature type="region of interest" description="Disordered" evidence="2">
    <location>
        <begin position="137"/>
        <end position="163"/>
    </location>
</feature>
<dbReference type="GO" id="GO:0044780">
    <property type="term" value="P:bacterial-type flagellum assembly"/>
    <property type="evidence" value="ECO:0007669"/>
    <property type="project" value="InterPro"/>
</dbReference>
<dbReference type="Gene3D" id="1.20.58.300">
    <property type="entry name" value="FlgN-like"/>
    <property type="match status" value="1"/>
</dbReference>
<evidence type="ECO:0000313" key="3">
    <source>
        <dbReference type="EMBL" id="SDH19465.1"/>
    </source>
</evidence>
<accession>A0A1G8AEM2</accession>
<dbReference type="RefSeq" id="WP_091271402.1">
    <property type="nucleotide sequence ID" value="NZ_FNDK01000002.1"/>
</dbReference>
<dbReference type="InterPro" id="IPR007809">
    <property type="entry name" value="FlgN-like"/>
</dbReference>
<dbReference type="SUPFAM" id="SSF140566">
    <property type="entry name" value="FlgN-like"/>
    <property type="match status" value="1"/>
</dbReference>
<keyword evidence="1" id="KW-1005">Bacterial flagellum biogenesis</keyword>
<dbReference type="EMBL" id="FNDK01000002">
    <property type="protein sequence ID" value="SDH19465.1"/>
    <property type="molecule type" value="Genomic_DNA"/>
</dbReference>
<sequence length="163" mass="19201">MSVKAILETMALLIKQHQELNVLSREKTEWIKKNDTKQLVDVLKKENKHIRMMEQTETQRQQAVRTFLYNHGETEKEATVSLLLTYVSKEYHDLLLQLQERLLAEMQKLRQQETLNRALVEESLQFVHMTMDMIQPDPDAVHYRPPGDDDNRQSGYSTFDSKA</sequence>
<dbReference type="STRING" id="568899.SAMN05192534_102131"/>
<keyword evidence="4" id="KW-1185">Reference proteome</keyword>
<feature type="compositionally biased region" description="Basic and acidic residues" evidence="2">
    <location>
        <begin position="139"/>
        <end position="152"/>
    </location>
</feature>